<evidence type="ECO:0000256" key="14">
    <source>
        <dbReference type="ARBA" id="ARBA00023125"/>
    </source>
</evidence>
<evidence type="ECO:0000256" key="20">
    <source>
        <dbReference type="ARBA" id="ARBA00034003"/>
    </source>
</evidence>
<dbReference type="GO" id="GO:0006310">
    <property type="term" value="P:DNA recombination"/>
    <property type="evidence" value="ECO:0007669"/>
    <property type="project" value="UniProtKB-KW"/>
</dbReference>
<keyword evidence="4" id="KW-0808">Transferase</keyword>
<evidence type="ECO:0000259" key="21">
    <source>
        <dbReference type="PROSITE" id="PS50160"/>
    </source>
</evidence>
<dbReference type="GO" id="GO:0003887">
    <property type="term" value="F:DNA-directed DNA polymerase activity"/>
    <property type="evidence" value="ECO:0007669"/>
    <property type="project" value="UniProtKB-KW"/>
</dbReference>
<keyword evidence="3 22" id="KW-0436">Ligase</keyword>
<protein>
    <recommendedName>
        <fullName evidence="2">DNA ligase (ATP)</fullName>
        <ecNumber evidence="2">6.5.1.1</ecNumber>
    </recommendedName>
    <alternativeName>
        <fullName evidence="19">NHEJ DNA polymerase</fullName>
    </alternativeName>
</protein>
<name>A0A1I2FT78_9RHOB</name>
<dbReference type="NCBIfam" id="TIGR02777">
    <property type="entry name" value="LigD_PE_dom"/>
    <property type="match status" value="1"/>
</dbReference>
<dbReference type="SUPFAM" id="SSF56091">
    <property type="entry name" value="DNA ligase/mRNA capping enzyme, catalytic domain"/>
    <property type="match status" value="1"/>
</dbReference>
<dbReference type="InterPro" id="IPR014146">
    <property type="entry name" value="LigD_ligase_dom"/>
</dbReference>
<dbReference type="InterPro" id="IPR012309">
    <property type="entry name" value="DNA_ligase_ATP-dep_C"/>
</dbReference>
<dbReference type="InterPro" id="IPR014143">
    <property type="entry name" value="NHEJ_ligase_prk"/>
</dbReference>
<keyword evidence="15" id="KW-0233">DNA recombination</keyword>
<dbReference type="InterPro" id="IPR016059">
    <property type="entry name" value="DNA_ligase_ATP-dep_CS"/>
</dbReference>
<keyword evidence="12" id="KW-0067">ATP-binding</keyword>
<dbReference type="PANTHER" id="PTHR42705:SF2">
    <property type="entry name" value="BIFUNCTIONAL NON-HOMOLOGOUS END JOINING PROTEIN LIGD"/>
    <property type="match status" value="1"/>
</dbReference>
<evidence type="ECO:0000256" key="19">
    <source>
        <dbReference type="ARBA" id="ARBA00029943"/>
    </source>
</evidence>
<evidence type="ECO:0000256" key="2">
    <source>
        <dbReference type="ARBA" id="ARBA00012727"/>
    </source>
</evidence>
<dbReference type="Gene3D" id="3.30.1490.70">
    <property type="match status" value="1"/>
</dbReference>
<dbReference type="AlphaFoldDB" id="A0A1I2FT78"/>
<organism evidence="22 23">
    <name type="scientific">Sulfitobacter brevis</name>
    <dbReference type="NCBI Taxonomy" id="74348"/>
    <lineage>
        <taxon>Bacteria</taxon>
        <taxon>Pseudomonadati</taxon>
        <taxon>Pseudomonadota</taxon>
        <taxon>Alphaproteobacteria</taxon>
        <taxon>Rhodobacterales</taxon>
        <taxon>Roseobacteraceae</taxon>
        <taxon>Sulfitobacter</taxon>
    </lineage>
</organism>
<reference evidence="22 23" key="1">
    <citation type="submission" date="2016-10" db="EMBL/GenBank/DDBJ databases">
        <authorList>
            <person name="de Groot N.N."/>
        </authorList>
    </citation>
    <scope>NUCLEOTIDE SEQUENCE [LARGE SCALE GENOMIC DNA]</scope>
    <source>
        <strain evidence="22 23">DSM 11443</strain>
    </source>
</reference>
<keyword evidence="5" id="KW-0548">Nucleotidyltransferase</keyword>
<comment type="catalytic activity">
    <reaction evidence="20">
        <text>ATP + (deoxyribonucleotide)n-3'-hydroxyl + 5'-phospho-(deoxyribonucleotide)m = (deoxyribonucleotide)n+m + AMP + diphosphate.</text>
        <dbReference type="EC" id="6.5.1.1"/>
    </reaction>
</comment>
<dbReference type="PROSITE" id="PS50160">
    <property type="entry name" value="DNA_LIGASE_A3"/>
    <property type="match status" value="1"/>
</dbReference>
<evidence type="ECO:0000256" key="18">
    <source>
        <dbReference type="ARBA" id="ARBA00023268"/>
    </source>
</evidence>
<dbReference type="GO" id="GO:0006281">
    <property type="term" value="P:DNA repair"/>
    <property type="evidence" value="ECO:0007669"/>
    <property type="project" value="UniProtKB-KW"/>
</dbReference>
<dbReference type="PANTHER" id="PTHR42705">
    <property type="entry name" value="BIFUNCTIONAL NON-HOMOLOGOUS END JOINING PROTEIN LIGD"/>
    <property type="match status" value="1"/>
</dbReference>
<dbReference type="InterPro" id="IPR012310">
    <property type="entry name" value="DNA_ligase_ATP-dep_cent"/>
</dbReference>
<dbReference type="Pfam" id="PF21686">
    <property type="entry name" value="LigD_Prim-Pol"/>
    <property type="match status" value="1"/>
</dbReference>
<dbReference type="Gene3D" id="2.40.50.140">
    <property type="entry name" value="Nucleic acid-binding proteins"/>
    <property type="match status" value="1"/>
</dbReference>
<dbReference type="InterPro" id="IPR012340">
    <property type="entry name" value="NA-bd_OB-fold"/>
</dbReference>
<evidence type="ECO:0000256" key="7">
    <source>
        <dbReference type="ARBA" id="ARBA00022723"/>
    </source>
</evidence>
<evidence type="ECO:0000256" key="1">
    <source>
        <dbReference type="ARBA" id="ARBA00001936"/>
    </source>
</evidence>
<dbReference type="InterPro" id="IPR033651">
    <property type="entry name" value="PaeLigD_Pol-like"/>
</dbReference>
<evidence type="ECO:0000256" key="10">
    <source>
        <dbReference type="ARBA" id="ARBA00022801"/>
    </source>
</evidence>
<dbReference type="NCBIfam" id="TIGR02779">
    <property type="entry name" value="NHEJ_ligase_lig"/>
    <property type="match status" value="1"/>
</dbReference>
<comment type="cofactor">
    <cofactor evidence="1">
        <name>Mn(2+)</name>
        <dbReference type="ChEBI" id="CHEBI:29035"/>
    </cofactor>
</comment>
<dbReference type="GO" id="GO:0046872">
    <property type="term" value="F:metal ion binding"/>
    <property type="evidence" value="ECO:0007669"/>
    <property type="project" value="UniProtKB-KW"/>
</dbReference>
<dbReference type="PROSITE" id="PS00333">
    <property type="entry name" value="DNA_LIGASE_A2"/>
    <property type="match status" value="1"/>
</dbReference>
<evidence type="ECO:0000256" key="5">
    <source>
        <dbReference type="ARBA" id="ARBA00022695"/>
    </source>
</evidence>
<keyword evidence="9" id="KW-0227">DNA damage</keyword>
<evidence type="ECO:0000256" key="3">
    <source>
        <dbReference type="ARBA" id="ARBA00022598"/>
    </source>
</evidence>
<sequence>MGCLDRYNEMRDFDRTPEPSDSTGAGHLALRYSMQKHAATRLHFDLRLEWDGVLLSWAVTRGPSYDTGEKRLAVRTEDHPLSYLTFEGTIPKGNYGAGIVMLWDIGHWEPLIPVEKGLAKGHLHMRLHGARLAGDWHLVRMKSEGKRENWLMTKADDDAAGARDPVTHYRRSVLSNRTKVEISGEKASVVLHSGKRPSFAKPQLATLSDEMVEGEGWWHEVKFDGYRAQVALGAGGARVFTRNGKDWTEQFDSLLPAFDELDCENALIDGEIVAGAGVTGFSGLQQAIKAGGPFRFYGFDLLSCDGSDVTSRPLTDRRALLEKIWKPLPLLGPAQLSPVIVQDAAETFDTICASGGEGIIAKRLDAAYQSKRSTSWRKIKCQRRDEFVILGWQESDKRGRPFASLALGVREGKGWSYLGKVGTGFNDDQMADLAAAMRPLVCKTAPVDITPAEARGITWITPRLVAEISYAERTSEGRLRHAVFHGLRADKPARAVTLDNDVVPEDRPLVAGIGISSPERLVFPGAAYTKLQVAQYYERTAERILHAAADRPLSLLRLPEGLKGQQFFQKHAGKGFPEGLKVIDITQSDGKAEPYMFVADAAGLVAAAQMGTIEFHIWGSRRDRLERPDRMVFDLDPDEGLGFDAVKEAAVDIRDTLQGLGLPSWPLLSGGKGVHVVVPLRRVSGWDTVKLYAHVFSQLVASRAPDRYTTQMSKAKRKGRIFIDWLRNERGATAIAPFSLRARQNAPVAVPVSWEELADIKSAAAFTLETVAKRSWENVEIPPAVGITAKSIERLEAAFK</sequence>
<evidence type="ECO:0000256" key="13">
    <source>
        <dbReference type="ARBA" id="ARBA00022932"/>
    </source>
</evidence>
<accession>A0A1I2FT78</accession>
<keyword evidence="16" id="KW-0234">DNA repair</keyword>
<evidence type="ECO:0000256" key="4">
    <source>
        <dbReference type="ARBA" id="ARBA00022679"/>
    </source>
</evidence>
<gene>
    <name evidence="22" type="ORF">SAMN04488523_11726</name>
</gene>
<dbReference type="GO" id="GO:0003910">
    <property type="term" value="F:DNA ligase (ATP) activity"/>
    <property type="evidence" value="ECO:0007669"/>
    <property type="project" value="UniProtKB-EC"/>
</dbReference>
<evidence type="ECO:0000256" key="11">
    <source>
        <dbReference type="ARBA" id="ARBA00022839"/>
    </source>
</evidence>
<evidence type="ECO:0000256" key="6">
    <source>
        <dbReference type="ARBA" id="ARBA00022722"/>
    </source>
</evidence>
<dbReference type="NCBIfam" id="TIGR02776">
    <property type="entry name" value="NHEJ_ligase_prk"/>
    <property type="match status" value="1"/>
</dbReference>
<evidence type="ECO:0000256" key="8">
    <source>
        <dbReference type="ARBA" id="ARBA00022741"/>
    </source>
</evidence>
<dbReference type="STRING" id="74348.SAMN04488523_11726"/>
<feature type="domain" description="ATP-dependent DNA ligase family profile" evidence="21">
    <location>
        <begin position="296"/>
        <end position="414"/>
    </location>
</feature>
<evidence type="ECO:0000256" key="9">
    <source>
        <dbReference type="ARBA" id="ARBA00022763"/>
    </source>
</evidence>
<evidence type="ECO:0000313" key="22">
    <source>
        <dbReference type="EMBL" id="SFF07870.1"/>
    </source>
</evidence>
<dbReference type="EMBL" id="FOMW01000017">
    <property type="protein sequence ID" value="SFF07870.1"/>
    <property type="molecule type" value="Genomic_DNA"/>
</dbReference>
<keyword evidence="17" id="KW-0464">Manganese</keyword>
<dbReference type="NCBIfam" id="TIGR02778">
    <property type="entry name" value="ligD_pol"/>
    <property type="match status" value="1"/>
</dbReference>
<dbReference type="Proteomes" id="UP000198977">
    <property type="component" value="Unassembled WGS sequence"/>
</dbReference>
<keyword evidence="7" id="KW-0479">Metal-binding</keyword>
<keyword evidence="6" id="KW-0540">Nuclease</keyword>
<keyword evidence="18" id="KW-0511">Multifunctional enzyme</keyword>
<keyword evidence="13" id="KW-0239">DNA-directed DNA polymerase</keyword>
<evidence type="ECO:0000256" key="12">
    <source>
        <dbReference type="ARBA" id="ARBA00022840"/>
    </source>
</evidence>
<dbReference type="GO" id="GO:0005524">
    <property type="term" value="F:ATP binding"/>
    <property type="evidence" value="ECO:0007669"/>
    <property type="project" value="UniProtKB-KW"/>
</dbReference>
<dbReference type="GO" id="GO:0004527">
    <property type="term" value="F:exonuclease activity"/>
    <property type="evidence" value="ECO:0007669"/>
    <property type="project" value="UniProtKB-KW"/>
</dbReference>
<dbReference type="Gene3D" id="3.90.920.10">
    <property type="entry name" value="DNA primase, PRIM domain"/>
    <property type="match status" value="1"/>
</dbReference>
<dbReference type="Gene3D" id="3.30.470.30">
    <property type="entry name" value="DNA ligase/mRNA capping enzyme"/>
    <property type="match status" value="1"/>
</dbReference>
<keyword evidence="10" id="KW-0378">Hydrolase</keyword>
<dbReference type="SUPFAM" id="SSF50249">
    <property type="entry name" value="Nucleic acid-binding proteins"/>
    <property type="match status" value="1"/>
</dbReference>
<dbReference type="Pfam" id="PF13298">
    <property type="entry name" value="LigD_N"/>
    <property type="match status" value="1"/>
</dbReference>
<dbReference type="CDD" id="cd07906">
    <property type="entry name" value="Adenylation_DNA_ligase_LigD_LigC"/>
    <property type="match status" value="1"/>
</dbReference>
<dbReference type="GO" id="GO:0003677">
    <property type="term" value="F:DNA binding"/>
    <property type="evidence" value="ECO:0007669"/>
    <property type="project" value="UniProtKB-KW"/>
</dbReference>
<dbReference type="InterPro" id="IPR014144">
    <property type="entry name" value="LigD_PE_domain"/>
</dbReference>
<keyword evidence="14" id="KW-0238">DNA-binding</keyword>
<keyword evidence="11" id="KW-0269">Exonuclease</keyword>
<keyword evidence="23" id="KW-1185">Reference proteome</keyword>
<dbReference type="EC" id="6.5.1.1" evidence="2"/>
<dbReference type="Pfam" id="PF04679">
    <property type="entry name" value="DNA_ligase_A_C"/>
    <property type="match status" value="1"/>
</dbReference>
<dbReference type="CDD" id="cd07971">
    <property type="entry name" value="OBF_DNA_ligase_LigD"/>
    <property type="match status" value="1"/>
</dbReference>
<dbReference type="CDD" id="cd04862">
    <property type="entry name" value="PaeLigD_Pol_like"/>
    <property type="match status" value="1"/>
</dbReference>
<evidence type="ECO:0000313" key="23">
    <source>
        <dbReference type="Proteomes" id="UP000198977"/>
    </source>
</evidence>
<dbReference type="Pfam" id="PF01068">
    <property type="entry name" value="DNA_ligase_A_M"/>
    <property type="match status" value="1"/>
</dbReference>
<dbReference type="InterPro" id="IPR014145">
    <property type="entry name" value="LigD_pol_dom"/>
</dbReference>
<evidence type="ECO:0000256" key="17">
    <source>
        <dbReference type="ARBA" id="ARBA00023211"/>
    </source>
</evidence>
<dbReference type="InterPro" id="IPR052171">
    <property type="entry name" value="NHEJ_LigD"/>
</dbReference>
<dbReference type="OrthoDB" id="9802472at2"/>
<keyword evidence="8" id="KW-0547">Nucleotide-binding</keyword>
<dbReference type="RefSeq" id="WP_093925196.1">
    <property type="nucleotide sequence ID" value="NZ_FOMW01000017.1"/>
</dbReference>
<evidence type="ECO:0000256" key="16">
    <source>
        <dbReference type="ARBA" id="ARBA00023204"/>
    </source>
</evidence>
<evidence type="ECO:0000256" key="15">
    <source>
        <dbReference type="ARBA" id="ARBA00023172"/>
    </source>
</evidence>
<proteinExistence type="predicted"/>